<dbReference type="EMBL" id="AZHW01000767">
    <property type="protein sequence ID" value="ETW96591.1"/>
    <property type="molecule type" value="Genomic_DNA"/>
</dbReference>
<dbReference type="InterPro" id="IPR041657">
    <property type="entry name" value="HTH_17"/>
</dbReference>
<evidence type="ECO:0000259" key="1">
    <source>
        <dbReference type="Pfam" id="PF12728"/>
    </source>
</evidence>
<comment type="caution">
    <text evidence="2">The sequence shown here is derived from an EMBL/GenBank/DDBJ whole genome shotgun (WGS) entry which is preliminary data.</text>
</comment>
<evidence type="ECO:0000313" key="2">
    <source>
        <dbReference type="EMBL" id="ETW96591.1"/>
    </source>
</evidence>
<protein>
    <recommendedName>
        <fullName evidence="1">Helix-turn-helix domain-containing protein</fullName>
    </recommendedName>
</protein>
<proteinExistence type="predicted"/>
<evidence type="ECO:0000313" key="3">
    <source>
        <dbReference type="Proteomes" id="UP000019141"/>
    </source>
</evidence>
<name>W4LGX4_ENTF1</name>
<dbReference type="HOGENOM" id="CLU_2823033_0_0_7"/>
<gene>
    <name evidence="2" type="ORF">ETSY1_26005</name>
</gene>
<keyword evidence="3" id="KW-1185">Reference proteome</keyword>
<dbReference type="NCBIfam" id="TIGR01764">
    <property type="entry name" value="excise"/>
    <property type="match status" value="1"/>
</dbReference>
<dbReference type="AlphaFoldDB" id="W4LGX4"/>
<dbReference type="InterPro" id="IPR010093">
    <property type="entry name" value="SinI_DNA-bd"/>
</dbReference>
<accession>W4LGX4</accession>
<sequence length="66" mass="7541">MTVPEAAARLGISERAAWQRIYRGQLPHRRWGRRVIIPLDDLEAFIKALPGCSVEEALDEINDGRR</sequence>
<dbReference type="Pfam" id="PF12728">
    <property type="entry name" value="HTH_17"/>
    <property type="match status" value="1"/>
</dbReference>
<dbReference type="Proteomes" id="UP000019141">
    <property type="component" value="Unassembled WGS sequence"/>
</dbReference>
<organism evidence="2 3">
    <name type="scientific">Entotheonella factor</name>
    <dbReference type="NCBI Taxonomy" id="1429438"/>
    <lineage>
        <taxon>Bacteria</taxon>
        <taxon>Pseudomonadati</taxon>
        <taxon>Nitrospinota/Tectimicrobiota group</taxon>
        <taxon>Candidatus Tectimicrobiota</taxon>
        <taxon>Candidatus Entotheonellia</taxon>
        <taxon>Candidatus Entotheonellales</taxon>
        <taxon>Candidatus Entotheonellaceae</taxon>
        <taxon>Candidatus Entotheonella</taxon>
    </lineage>
</organism>
<reference evidence="2 3" key="1">
    <citation type="journal article" date="2014" name="Nature">
        <title>An environmental bacterial taxon with a large and distinct metabolic repertoire.</title>
        <authorList>
            <person name="Wilson M.C."/>
            <person name="Mori T."/>
            <person name="Ruckert C."/>
            <person name="Uria A.R."/>
            <person name="Helf M.J."/>
            <person name="Takada K."/>
            <person name="Gernert C."/>
            <person name="Steffens U.A."/>
            <person name="Heycke N."/>
            <person name="Schmitt S."/>
            <person name="Rinke C."/>
            <person name="Helfrich E.J."/>
            <person name="Brachmann A.O."/>
            <person name="Gurgui C."/>
            <person name="Wakimoto T."/>
            <person name="Kracht M."/>
            <person name="Crusemann M."/>
            <person name="Hentschel U."/>
            <person name="Abe I."/>
            <person name="Matsunaga S."/>
            <person name="Kalinowski J."/>
            <person name="Takeyama H."/>
            <person name="Piel J."/>
        </authorList>
    </citation>
    <scope>NUCLEOTIDE SEQUENCE [LARGE SCALE GENOMIC DNA]</scope>
    <source>
        <strain evidence="3">TSY1</strain>
    </source>
</reference>
<dbReference type="SUPFAM" id="SSF46955">
    <property type="entry name" value="Putative DNA-binding domain"/>
    <property type="match status" value="1"/>
</dbReference>
<dbReference type="GO" id="GO:0003677">
    <property type="term" value="F:DNA binding"/>
    <property type="evidence" value="ECO:0007669"/>
    <property type="project" value="InterPro"/>
</dbReference>
<dbReference type="InterPro" id="IPR009061">
    <property type="entry name" value="DNA-bd_dom_put_sf"/>
</dbReference>
<feature type="domain" description="Helix-turn-helix" evidence="1">
    <location>
        <begin position="1"/>
        <end position="48"/>
    </location>
</feature>